<accession>A0A2T5GGK0</accession>
<comment type="subcellular location">
    <subcellularLocation>
        <location evidence="1 11">Cell outer membrane</location>
        <topology evidence="1 11">Multi-pass membrane protein</topology>
    </subcellularLocation>
</comment>
<dbReference type="InterPro" id="IPR036942">
    <property type="entry name" value="Beta-barrel_TonB_sf"/>
</dbReference>
<evidence type="ECO:0000256" key="2">
    <source>
        <dbReference type="ARBA" id="ARBA00022448"/>
    </source>
</evidence>
<feature type="compositionally biased region" description="Low complexity" evidence="13">
    <location>
        <begin position="31"/>
        <end position="57"/>
    </location>
</feature>
<keyword evidence="7" id="KW-0406">Ion transport</keyword>
<dbReference type="PANTHER" id="PTHR32552">
    <property type="entry name" value="FERRICHROME IRON RECEPTOR-RELATED"/>
    <property type="match status" value="1"/>
</dbReference>
<feature type="signal peptide" evidence="14">
    <location>
        <begin position="1"/>
        <end position="24"/>
    </location>
</feature>
<keyword evidence="9 11" id="KW-0472">Membrane</keyword>
<keyword evidence="8 12" id="KW-0798">TonB box</keyword>
<dbReference type="GO" id="GO:0006826">
    <property type="term" value="P:iron ion transport"/>
    <property type="evidence" value="ECO:0007669"/>
    <property type="project" value="UniProtKB-KW"/>
</dbReference>
<evidence type="ECO:0000256" key="13">
    <source>
        <dbReference type="SAM" id="MobiDB-lite"/>
    </source>
</evidence>
<gene>
    <name evidence="17" type="ORF">C8J26_3738</name>
</gene>
<evidence type="ECO:0000259" key="15">
    <source>
        <dbReference type="Pfam" id="PF00593"/>
    </source>
</evidence>
<evidence type="ECO:0000313" key="18">
    <source>
        <dbReference type="Proteomes" id="UP000244189"/>
    </source>
</evidence>
<keyword evidence="18" id="KW-1185">Reference proteome</keyword>
<organism evidence="17 18">
    <name type="scientific">Sphingomonas aurantiaca</name>
    <dbReference type="NCBI Taxonomy" id="185949"/>
    <lineage>
        <taxon>Bacteria</taxon>
        <taxon>Pseudomonadati</taxon>
        <taxon>Pseudomonadota</taxon>
        <taxon>Alphaproteobacteria</taxon>
        <taxon>Sphingomonadales</taxon>
        <taxon>Sphingomonadaceae</taxon>
        <taxon>Sphingomonas</taxon>
    </lineage>
</organism>
<dbReference type="Pfam" id="PF07715">
    <property type="entry name" value="Plug"/>
    <property type="match status" value="1"/>
</dbReference>
<evidence type="ECO:0000256" key="4">
    <source>
        <dbReference type="ARBA" id="ARBA00022496"/>
    </source>
</evidence>
<keyword evidence="4" id="KW-0410">Iron transport</keyword>
<name>A0A2T5GGK0_9SPHN</name>
<feature type="region of interest" description="Disordered" evidence="13">
    <location>
        <begin position="29"/>
        <end position="62"/>
    </location>
</feature>
<evidence type="ECO:0000256" key="6">
    <source>
        <dbReference type="ARBA" id="ARBA00023004"/>
    </source>
</evidence>
<feature type="domain" description="TonB-dependent receptor plug" evidence="16">
    <location>
        <begin position="81"/>
        <end position="198"/>
    </location>
</feature>
<dbReference type="InterPro" id="IPR039426">
    <property type="entry name" value="TonB-dep_rcpt-like"/>
</dbReference>
<dbReference type="EMBL" id="QAOG01000008">
    <property type="protein sequence ID" value="PTQ58437.1"/>
    <property type="molecule type" value="Genomic_DNA"/>
</dbReference>
<dbReference type="SUPFAM" id="SSF56935">
    <property type="entry name" value="Porins"/>
    <property type="match status" value="1"/>
</dbReference>
<proteinExistence type="inferred from homology"/>
<keyword evidence="10 11" id="KW-0998">Cell outer membrane</keyword>
<evidence type="ECO:0000256" key="1">
    <source>
        <dbReference type="ARBA" id="ARBA00004571"/>
    </source>
</evidence>
<reference evidence="17 18" key="1">
    <citation type="submission" date="2018-04" db="EMBL/GenBank/DDBJ databases">
        <title>Genomic Encyclopedia of Type Strains, Phase III (KMG-III): the genomes of soil and plant-associated and newly described type strains.</title>
        <authorList>
            <person name="Whitman W."/>
        </authorList>
    </citation>
    <scope>NUCLEOTIDE SEQUENCE [LARGE SCALE GENOMIC DNA]</scope>
    <source>
        <strain evidence="17 18">MA101b</strain>
    </source>
</reference>
<keyword evidence="6" id="KW-0408">Iron</keyword>
<keyword evidence="3 11" id="KW-1134">Transmembrane beta strand</keyword>
<dbReference type="PANTHER" id="PTHR32552:SF81">
    <property type="entry name" value="TONB-DEPENDENT OUTER MEMBRANE RECEPTOR"/>
    <property type="match status" value="1"/>
</dbReference>
<comment type="caution">
    <text evidence="17">The sequence shown here is derived from an EMBL/GenBank/DDBJ whole genome shotgun (WGS) entry which is preliminary data.</text>
</comment>
<evidence type="ECO:0000256" key="10">
    <source>
        <dbReference type="ARBA" id="ARBA00023237"/>
    </source>
</evidence>
<evidence type="ECO:0000256" key="9">
    <source>
        <dbReference type="ARBA" id="ARBA00023136"/>
    </source>
</evidence>
<dbReference type="RefSeq" id="WP_107959661.1">
    <property type="nucleotide sequence ID" value="NZ_QAOG01000008.1"/>
</dbReference>
<feature type="chain" id="PRO_5015691550" evidence="14">
    <location>
        <begin position="25"/>
        <end position="763"/>
    </location>
</feature>
<sequence length="763" mass="81869">MFKFSLLLSTSLLACFAAAAPAFAQDVPAGADTPAASPQDDAAPASASPARAARAPDGQTPVDGAALQDIIVTAERRFNTAQKTAAAISVRPGAEMLRQGRYELKNILEDVPGVVGGAASTVATSQGSGTDNPAAGLVIRGVQPNSGAGGSATSTSSTAAIYVDDVYNGIGGNYDIDRVEVLRGPQGTLYGRSATSGVVAIQTGAPDASAISMSGTGEVGNFALRHLTGDVNIPIIQDKLAVRASGNLYKRDGYYSAQGGAVSSEAFRVKALFTPTDNFSALIGYAQEFNVTHSGGVSIRQGDSPTDFIYTPQEVGTGRNHFRQYWANFKLDLGPVEVTYIPAVRTWYQNATIVARGTVFNADQTIVTPDDKFVTHELRIHSAPNDSKFSWQTGAMYYRNTLNTVNNLYNLDLGRFLFKDTTDKTTTAAGVFAEGIYAFAPTTRLTAGVRYDYTKVAVTQDYTSVIGTTATLRGDQGVRKFNNVTYKARIEHDLAPRNLVYASISTGFSPGDITLTTGQDFQPVVQTLEAETLTAYEVGSKNRFLNDRLQINGALFYYDYAGYQTAQINLTPENPGNPTFRTITVPLRSYGAELEVQARPWANGTFSLNASYTNARYGDFGIYKTYFSTQKVSGVPPLQGNVAYDHRIPLGGEATLALRGVVRFFTAHDRSRLTQEWADLGAGPYGHVNSQALADFNATLIINPQFSITGYVRNLTDNRFLPDGWAIGSVTPSMTPGGPLQVSTDRAALSDPRTFGMIVSFRY</sequence>
<evidence type="ECO:0000256" key="7">
    <source>
        <dbReference type="ARBA" id="ARBA00023065"/>
    </source>
</evidence>
<dbReference type="PROSITE" id="PS52016">
    <property type="entry name" value="TONB_DEPENDENT_REC_3"/>
    <property type="match status" value="1"/>
</dbReference>
<evidence type="ECO:0000256" key="3">
    <source>
        <dbReference type="ARBA" id="ARBA00022452"/>
    </source>
</evidence>
<protein>
    <submittedName>
        <fullName evidence="17">Outer membrane receptor protein involved in Fe transport</fullName>
    </submittedName>
</protein>
<keyword evidence="2 11" id="KW-0813">Transport</keyword>
<comment type="similarity">
    <text evidence="11 12">Belongs to the TonB-dependent receptor family.</text>
</comment>
<evidence type="ECO:0000256" key="12">
    <source>
        <dbReference type="RuleBase" id="RU003357"/>
    </source>
</evidence>
<dbReference type="AlphaFoldDB" id="A0A2T5GGK0"/>
<keyword evidence="5 11" id="KW-0812">Transmembrane</keyword>
<evidence type="ECO:0000256" key="14">
    <source>
        <dbReference type="SAM" id="SignalP"/>
    </source>
</evidence>
<evidence type="ECO:0000259" key="16">
    <source>
        <dbReference type="Pfam" id="PF07715"/>
    </source>
</evidence>
<dbReference type="InterPro" id="IPR000531">
    <property type="entry name" value="Beta-barrel_TonB"/>
</dbReference>
<dbReference type="Pfam" id="PF00593">
    <property type="entry name" value="TonB_dep_Rec_b-barrel"/>
    <property type="match status" value="1"/>
</dbReference>
<dbReference type="Proteomes" id="UP000244189">
    <property type="component" value="Unassembled WGS sequence"/>
</dbReference>
<feature type="domain" description="TonB-dependent receptor-like beta-barrel" evidence="15">
    <location>
        <begin position="289"/>
        <end position="715"/>
    </location>
</feature>
<dbReference type="PROSITE" id="PS51257">
    <property type="entry name" value="PROKAR_LIPOPROTEIN"/>
    <property type="match status" value="1"/>
</dbReference>
<dbReference type="InterPro" id="IPR012910">
    <property type="entry name" value="Plug_dom"/>
</dbReference>
<keyword evidence="14" id="KW-0732">Signal</keyword>
<evidence type="ECO:0000256" key="11">
    <source>
        <dbReference type="PROSITE-ProRule" id="PRU01360"/>
    </source>
</evidence>
<evidence type="ECO:0000313" key="17">
    <source>
        <dbReference type="EMBL" id="PTQ58437.1"/>
    </source>
</evidence>
<keyword evidence="17" id="KW-0675">Receptor</keyword>
<dbReference type="Gene3D" id="2.40.170.20">
    <property type="entry name" value="TonB-dependent receptor, beta-barrel domain"/>
    <property type="match status" value="1"/>
</dbReference>
<evidence type="ECO:0000256" key="5">
    <source>
        <dbReference type="ARBA" id="ARBA00022692"/>
    </source>
</evidence>
<dbReference type="GO" id="GO:0009279">
    <property type="term" value="C:cell outer membrane"/>
    <property type="evidence" value="ECO:0007669"/>
    <property type="project" value="UniProtKB-SubCell"/>
</dbReference>
<evidence type="ECO:0000256" key="8">
    <source>
        <dbReference type="ARBA" id="ARBA00023077"/>
    </source>
</evidence>